<dbReference type="SMART" id="SM00054">
    <property type="entry name" value="EFh"/>
    <property type="match status" value="3"/>
</dbReference>
<feature type="domain" description="EF-hand" evidence="6">
    <location>
        <begin position="75"/>
        <end position="110"/>
    </location>
</feature>
<dbReference type="PANTHER" id="PTHR23056">
    <property type="entry name" value="CALCINEURIN B"/>
    <property type="match status" value="1"/>
</dbReference>
<evidence type="ECO:0000259" key="6">
    <source>
        <dbReference type="PROSITE" id="PS50222"/>
    </source>
</evidence>
<protein>
    <recommendedName>
        <fullName evidence="3">Calcineurin B-like protein</fullName>
    </recommendedName>
</protein>
<feature type="domain" description="EF-hand" evidence="6">
    <location>
        <begin position="112"/>
        <end position="147"/>
    </location>
</feature>
<keyword evidence="5" id="KW-0812">Transmembrane</keyword>
<dbReference type="Pfam" id="PF13499">
    <property type="entry name" value="EF-hand_7"/>
    <property type="match status" value="1"/>
</dbReference>
<name>A0ABD3KIW1_EUCGL</name>
<organism evidence="7 8">
    <name type="scientific">Eucalyptus globulus</name>
    <name type="common">Tasmanian blue gum</name>
    <dbReference type="NCBI Taxonomy" id="34317"/>
    <lineage>
        <taxon>Eukaryota</taxon>
        <taxon>Viridiplantae</taxon>
        <taxon>Streptophyta</taxon>
        <taxon>Embryophyta</taxon>
        <taxon>Tracheophyta</taxon>
        <taxon>Spermatophyta</taxon>
        <taxon>Magnoliopsida</taxon>
        <taxon>eudicotyledons</taxon>
        <taxon>Gunneridae</taxon>
        <taxon>Pentapetalae</taxon>
        <taxon>rosids</taxon>
        <taxon>malvids</taxon>
        <taxon>Myrtales</taxon>
        <taxon>Myrtaceae</taxon>
        <taxon>Myrtoideae</taxon>
        <taxon>Eucalypteae</taxon>
        <taxon>Eucalyptus</taxon>
    </lineage>
</organism>
<comment type="subcellular location">
    <subcellularLocation>
        <location evidence="3">Membrane</location>
    </subcellularLocation>
</comment>
<accession>A0ABD3KIW1</accession>
<evidence type="ECO:0000313" key="7">
    <source>
        <dbReference type="EMBL" id="KAL3737542.1"/>
    </source>
</evidence>
<dbReference type="PRINTS" id="PR00450">
    <property type="entry name" value="RECOVERIN"/>
</dbReference>
<dbReference type="EMBL" id="JBJKBG010000005">
    <property type="protein sequence ID" value="KAL3737542.1"/>
    <property type="molecule type" value="Genomic_DNA"/>
</dbReference>
<feature type="transmembrane region" description="Helical" evidence="5">
    <location>
        <begin position="249"/>
        <end position="268"/>
    </location>
</feature>
<evidence type="ECO:0000256" key="1">
    <source>
        <dbReference type="ARBA" id="ARBA00022737"/>
    </source>
</evidence>
<keyword evidence="3" id="KW-0479">Metal-binding</keyword>
<comment type="caution">
    <text evidence="7">The sequence shown here is derived from an EMBL/GenBank/DDBJ whole genome shotgun (WGS) entry which is preliminary data.</text>
</comment>
<dbReference type="PROSITE" id="PS50222">
    <property type="entry name" value="EF_HAND_2"/>
    <property type="match status" value="3"/>
</dbReference>
<feature type="region of interest" description="Disordered" evidence="4">
    <location>
        <begin position="1"/>
        <end position="23"/>
    </location>
</feature>
<dbReference type="GO" id="GO:0019900">
    <property type="term" value="F:kinase binding"/>
    <property type="evidence" value="ECO:0007669"/>
    <property type="project" value="UniProtKB-UniRule"/>
</dbReference>
<evidence type="ECO:0000256" key="4">
    <source>
        <dbReference type="SAM" id="MobiDB-lite"/>
    </source>
</evidence>
<dbReference type="Pfam" id="PF13833">
    <property type="entry name" value="EF-hand_8"/>
    <property type="match status" value="1"/>
</dbReference>
<comment type="subunit">
    <text evidence="3">Homodimer. Interacts with CIPK.</text>
</comment>
<dbReference type="Proteomes" id="UP001634007">
    <property type="component" value="Unassembled WGS sequence"/>
</dbReference>
<keyword evidence="3" id="KW-0106">Calcium</keyword>
<evidence type="ECO:0000313" key="8">
    <source>
        <dbReference type="Proteomes" id="UP001634007"/>
    </source>
</evidence>
<dbReference type="Gene3D" id="1.10.238.10">
    <property type="entry name" value="EF-hand"/>
    <property type="match status" value="1"/>
</dbReference>
<dbReference type="SUPFAM" id="SSF47473">
    <property type="entry name" value="EF-hand"/>
    <property type="match status" value="1"/>
</dbReference>
<proteinExistence type="inferred from homology"/>
<evidence type="ECO:0000256" key="5">
    <source>
        <dbReference type="SAM" id="Phobius"/>
    </source>
</evidence>
<feature type="transmembrane region" description="Helical" evidence="5">
    <location>
        <begin position="225"/>
        <end position="243"/>
    </location>
</feature>
<feature type="domain" description="EF-hand" evidence="6">
    <location>
        <begin position="156"/>
        <end position="191"/>
    </location>
</feature>
<reference evidence="7 8" key="1">
    <citation type="submission" date="2024-11" db="EMBL/GenBank/DDBJ databases">
        <title>Chromosome-level genome assembly of Eucalyptus globulus Labill. provides insights into its genome evolution.</title>
        <authorList>
            <person name="Li X."/>
        </authorList>
    </citation>
    <scope>NUCLEOTIDE SEQUENCE [LARGE SCALE GENOMIC DNA]</scope>
    <source>
        <strain evidence="7">CL2024</strain>
        <tissue evidence="7">Fresh tender leaves</tissue>
    </source>
</reference>
<evidence type="ECO:0000256" key="3">
    <source>
        <dbReference type="RuleBase" id="RU369080"/>
    </source>
</evidence>
<dbReference type="CDD" id="cd00051">
    <property type="entry name" value="EFh"/>
    <property type="match status" value="1"/>
</dbReference>
<comment type="similarity">
    <text evidence="2 3">Belongs to the calcineurin regulatory subunit family.</text>
</comment>
<dbReference type="GO" id="GO:0005509">
    <property type="term" value="F:calcium ion binding"/>
    <property type="evidence" value="ECO:0007669"/>
    <property type="project" value="UniProtKB-UniRule"/>
</dbReference>
<keyword evidence="8" id="KW-1185">Reference proteome</keyword>
<keyword evidence="5" id="KW-1133">Transmembrane helix</keyword>
<dbReference type="InterPro" id="IPR002048">
    <property type="entry name" value="EF_hand_dom"/>
</dbReference>
<dbReference type="GO" id="GO:0016020">
    <property type="term" value="C:membrane"/>
    <property type="evidence" value="ECO:0007669"/>
    <property type="project" value="UniProtKB-SubCell"/>
</dbReference>
<gene>
    <name evidence="7" type="ORF">ACJRO7_019135</name>
</gene>
<keyword evidence="1 3" id="KW-0677">Repeat</keyword>
<keyword evidence="3 5" id="KW-0472">Membrane</keyword>
<dbReference type="AlphaFoldDB" id="A0ABD3KIW1"/>
<dbReference type="GO" id="GO:0019722">
    <property type="term" value="P:calcium-mediated signaling"/>
    <property type="evidence" value="ECO:0007669"/>
    <property type="project" value="UniProtKB-UniRule"/>
</dbReference>
<dbReference type="InterPro" id="IPR045198">
    <property type="entry name" value="CNBL1-10"/>
</dbReference>
<dbReference type="PANTHER" id="PTHR23056:SF105">
    <property type="entry name" value="CALCINEURIN B-LIKE PROTEIN"/>
    <property type="match status" value="1"/>
</dbReference>
<dbReference type="InterPro" id="IPR011992">
    <property type="entry name" value="EF-hand-dom_pair"/>
</dbReference>
<dbReference type="FunFam" id="1.10.238.10:FF:000073">
    <property type="entry name" value="calcineurin B-like protein 3"/>
    <property type="match status" value="1"/>
</dbReference>
<comment type="function">
    <text evidence="3">Acts as a calcium sensor. CBL proteins interact with CIPK serine-threonine protein kinases. Binding of a CBL protein to the regulatory NAF domain of a CIPK protein lead to the activation of the kinase in a calcium-dependent manner.</text>
</comment>
<sequence>MGCGPSKRPKESATPEAKPSSASAEHLALASETPFTVSEVESLYELFNKLSTSVIKDALIHKEELQLALFQNSKKNNLFLDRMFDLFDIKRNGHIEFEEFVRSLAVFHPKTPDAVKASYAFKLYDLRQTGYIERVELKEMVLALLSESELNLSEDIVEMIVDKTFAEVDAKGEGRIDEEEWKDYVAKNPLMLKNMTLPYLMYVNYITFNKSLFIRSYALAHRSSIFLHSLTCIFLAIIIRSSIFSYLMHGYYIICVVYTCLISSPRILSHSFLSEKMFE</sequence>
<evidence type="ECO:0000256" key="2">
    <source>
        <dbReference type="ARBA" id="ARBA00023774"/>
    </source>
</evidence>